<evidence type="ECO:0000256" key="18">
    <source>
        <dbReference type="PROSITE-ProRule" id="PRU00047"/>
    </source>
</evidence>
<accession>A0AAD5Q522</accession>
<feature type="region of interest" description="Disordered" evidence="19">
    <location>
        <begin position="674"/>
        <end position="701"/>
    </location>
</feature>
<keyword evidence="13" id="KW-0695">RNA-directed DNA polymerase</keyword>
<dbReference type="GO" id="GO:0008270">
    <property type="term" value="F:zinc ion binding"/>
    <property type="evidence" value="ECO:0007669"/>
    <property type="project" value="UniProtKB-KW"/>
</dbReference>
<evidence type="ECO:0000256" key="17">
    <source>
        <dbReference type="ARBA" id="ARBA00023268"/>
    </source>
</evidence>
<organism evidence="22 23">
    <name type="scientific">Pythium insidiosum</name>
    <name type="common">Pythiosis disease agent</name>
    <dbReference type="NCBI Taxonomy" id="114742"/>
    <lineage>
        <taxon>Eukaryota</taxon>
        <taxon>Sar</taxon>
        <taxon>Stramenopiles</taxon>
        <taxon>Oomycota</taxon>
        <taxon>Peronosporomycetes</taxon>
        <taxon>Pythiales</taxon>
        <taxon>Pythiaceae</taxon>
        <taxon>Pythium</taxon>
    </lineage>
</organism>
<dbReference type="GO" id="GO:0003964">
    <property type="term" value="F:RNA-directed DNA polymerase activity"/>
    <property type="evidence" value="ECO:0007669"/>
    <property type="project" value="UniProtKB-KW"/>
</dbReference>
<keyword evidence="18" id="KW-0862">Zinc</keyword>
<evidence type="ECO:0000256" key="8">
    <source>
        <dbReference type="ARBA" id="ARBA00022759"/>
    </source>
</evidence>
<keyword evidence="2" id="KW-1188">Viral release from host cell</keyword>
<dbReference type="Proteomes" id="UP001209570">
    <property type="component" value="Unassembled WGS sequence"/>
</dbReference>
<evidence type="ECO:0000256" key="2">
    <source>
        <dbReference type="ARBA" id="ARBA00022612"/>
    </source>
</evidence>
<name>A0AAD5Q522_PYTIN</name>
<reference evidence="22" key="1">
    <citation type="submission" date="2021-12" db="EMBL/GenBank/DDBJ databases">
        <title>Prjna785345.</title>
        <authorList>
            <person name="Rujirawat T."/>
            <person name="Krajaejun T."/>
        </authorList>
    </citation>
    <scope>NUCLEOTIDE SEQUENCE</scope>
    <source>
        <strain evidence="22">Pi057C3</strain>
    </source>
</reference>
<evidence type="ECO:0000256" key="19">
    <source>
        <dbReference type="SAM" id="MobiDB-lite"/>
    </source>
</evidence>
<dbReference type="InterPro" id="IPR057670">
    <property type="entry name" value="SH3_retrovirus"/>
</dbReference>
<evidence type="ECO:0000259" key="20">
    <source>
        <dbReference type="PROSITE" id="PS50158"/>
    </source>
</evidence>
<keyword evidence="10" id="KW-0067">ATP-binding</keyword>
<evidence type="ECO:0000256" key="15">
    <source>
        <dbReference type="ARBA" id="ARBA00023113"/>
    </source>
</evidence>
<evidence type="ECO:0000256" key="12">
    <source>
        <dbReference type="ARBA" id="ARBA00022908"/>
    </source>
</evidence>
<dbReference type="InterPro" id="IPR013103">
    <property type="entry name" value="RVT_2"/>
</dbReference>
<gene>
    <name evidence="22" type="ORF">P43SY_008550</name>
</gene>
<keyword evidence="12" id="KW-0229">DNA integration</keyword>
<comment type="caution">
    <text evidence="22">The sequence shown here is derived from an EMBL/GenBank/DDBJ whole genome shotgun (WGS) entry which is preliminary data.</text>
</comment>
<dbReference type="Pfam" id="PF07727">
    <property type="entry name" value="RVT_2"/>
    <property type="match status" value="1"/>
</dbReference>
<evidence type="ECO:0000256" key="9">
    <source>
        <dbReference type="ARBA" id="ARBA00022801"/>
    </source>
</evidence>
<keyword evidence="7" id="KW-0064">Aspartyl protease</keyword>
<dbReference type="GO" id="GO:0015074">
    <property type="term" value="P:DNA integration"/>
    <property type="evidence" value="ECO:0007669"/>
    <property type="project" value="UniProtKB-KW"/>
</dbReference>
<feature type="domain" description="CCHC-type" evidence="20">
    <location>
        <begin position="209"/>
        <end position="223"/>
    </location>
</feature>
<keyword evidence="15" id="KW-0917">Virion maturation</keyword>
<keyword evidence="18" id="KW-0863">Zinc-finger</keyword>
<dbReference type="GO" id="GO:0004519">
    <property type="term" value="F:endonuclease activity"/>
    <property type="evidence" value="ECO:0007669"/>
    <property type="project" value="UniProtKB-KW"/>
</dbReference>
<dbReference type="InterPro" id="IPR001878">
    <property type="entry name" value="Znf_CCHC"/>
</dbReference>
<dbReference type="PROSITE" id="PS50994">
    <property type="entry name" value="INTEGRASE"/>
    <property type="match status" value="1"/>
</dbReference>
<evidence type="ECO:0000256" key="6">
    <source>
        <dbReference type="ARBA" id="ARBA00022741"/>
    </source>
</evidence>
<keyword evidence="6" id="KW-0547">Nucleotide-binding</keyword>
<dbReference type="Pfam" id="PF00665">
    <property type="entry name" value="rve"/>
    <property type="match status" value="1"/>
</dbReference>
<evidence type="ECO:0000256" key="7">
    <source>
        <dbReference type="ARBA" id="ARBA00022750"/>
    </source>
</evidence>
<dbReference type="InterPro" id="IPR036397">
    <property type="entry name" value="RNaseH_sf"/>
</dbReference>
<protein>
    <recommendedName>
        <fullName evidence="24">Polyprotein</fullName>
    </recommendedName>
</protein>
<dbReference type="Pfam" id="PF22936">
    <property type="entry name" value="Pol_BBD"/>
    <property type="match status" value="1"/>
</dbReference>
<dbReference type="PANTHER" id="PTHR42648">
    <property type="entry name" value="TRANSPOSASE, PUTATIVE-RELATED"/>
    <property type="match status" value="1"/>
</dbReference>
<keyword evidence="4" id="KW-0540">Nuclease</keyword>
<proteinExistence type="predicted"/>
<dbReference type="GO" id="GO:0005524">
    <property type="term" value="F:ATP binding"/>
    <property type="evidence" value="ECO:0007669"/>
    <property type="project" value="UniProtKB-KW"/>
</dbReference>
<keyword evidence="23" id="KW-1185">Reference proteome</keyword>
<dbReference type="Pfam" id="PF25597">
    <property type="entry name" value="SH3_retrovirus"/>
    <property type="match status" value="1"/>
</dbReference>
<keyword evidence="8" id="KW-0255">Endonuclease</keyword>
<dbReference type="InterPro" id="IPR039537">
    <property type="entry name" value="Retrotran_Ty1/copia-like"/>
</dbReference>
<evidence type="ECO:0008006" key="24">
    <source>
        <dbReference type="Google" id="ProtNLM"/>
    </source>
</evidence>
<evidence type="ECO:0000256" key="16">
    <source>
        <dbReference type="ARBA" id="ARBA00023172"/>
    </source>
</evidence>
<dbReference type="Pfam" id="PF14223">
    <property type="entry name" value="Retrotran_gag_2"/>
    <property type="match status" value="1"/>
</dbReference>
<dbReference type="GO" id="GO:0004190">
    <property type="term" value="F:aspartic-type endopeptidase activity"/>
    <property type="evidence" value="ECO:0007669"/>
    <property type="project" value="UniProtKB-KW"/>
</dbReference>
<evidence type="ECO:0000256" key="3">
    <source>
        <dbReference type="ARBA" id="ARBA00022670"/>
    </source>
</evidence>
<evidence type="ECO:0000313" key="22">
    <source>
        <dbReference type="EMBL" id="KAJ0397405.1"/>
    </source>
</evidence>
<keyword evidence="9" id="KW-0378">Hydrolase</keyword>
<keyword evidence="14" id="KW-0548">Nucleotidyltransferase</keyword>
<dbReference type="InterPro" id="IPR054722">
    <property type="entry name" value="PolX-like_BBD"/>
</dbReference>
<evidence type="ECO:0000256" key="11">
    <source>
        <dbReference type="ARBA" id="ARBA00022842"/>
    </source>
</evidence>
<evidence type="ECO:0000256" key="14">
    <source>
        <dbReference type="ARBA" id="ARBA00022932"/>
    </source>
</evidence>
<keyword evidence="16" id="KW-0233">DNA recombination</keyword>
<feature type="domain" description="Integrase catalytic" evidence="21">
    <location>
        <begin position="377"/>
        <end position="471"/>
    </location>
</feature>
<evidence type="ECO:0000256" key="13">
    <source>
        <dbReference type="ARBA" id="ARBA00022918"/>
    </source>
</evidence>
<sequence length="1454" mass="163659">MPTLAKKGLRAHIDTKEEDVDMTTDQWRVNDEKALAIVSMRLSPPFQMMVRNPTTAAEAWLTLERYFVKRNLHNRINLRKKLHELRMAQGEDISEHMLKFDDIVMAMEAIGDLMEEDEKLVVLLGSVSADYDGIVKIIENKPDVDLLEAKEMLRREYERMQEREVSETALRVGRPGRKFSQRRPGQGQGKGKGSFQKKKQSDGGKFRGKCYRCHKFGHKEADCNMGDDHEHVFSATCAPISGWLVDSGATSHMTFDEGDFVTYQRFGNGTLVEMADGNQLAVVGSGAVRFKAKNGSRVTLTHVLHVPGLDKRLISVPALTEKGVEVHFKSNMCVISHHGKALIQVPRVAKSYTVHTEAANRVHEHAKVNVKWAWTMVKTTALLEVVHSDVMGPMRVPSYGKAKYAIIFVDNYSRLIMIYFMKSKSEVLMHFKIYKTWIENQLNARIKCIRTDNGGEYVNRKFDTFCQQQGIVMAAVVHVLNRIPSTVRPGRSPFEICFKKRPSLGHLRVIGSKGFAHIDKSKRGKLEPKAFREYERMQEREVSETALRVGRPGRGKFSQRRPGQGQGKGKGSFQKKKQSDGAKNGSRVTLTHVLHVPGLDKRLISVPALTEKGVEVHFKSNMCVISHNGKALIQVPRVAKSYTVHTEAANRVHEHAKVNVKAHSRDGGDHGDIFGDAFDDTTDQEGLTPGDESQDAQWDRSDTRILTKTNSVTDEERTTWHERLIHMGDSRLADIVREMLIMIYFMKAKSEVLMHFKIYKTWIENQLNARIKCIRTDNGGEYVNRKFDTFCQQQGIVMAAVVHVLNRIPSTVRPGRSPFEICFKKRPSLGHLRVIGSKGFAHIDKSKRGKLEPKAFRCMLLGYSEVTKGYRVWNMDANKLEVVRSVVLQEIEQPQFMNVVPDTAPTVVKQDDEEDVPKRQRLLPPSEYANVVGEVPPSYGAAMQSDDAKEWGDAVQRELASLGEHGVWDLVRPPKDAHVVGCKWVFALKHNDKGEIVRFKAPLVAQGFSQAFGVDYNETYSPVATLNSIRILLALCCQLGYVVHQCDVETAFLHGKLKETIYMRVPEGVKHEPGEVCRLKRSLYGLKQASAVWHRTITEIFKQLGFGSCVSDPCIFVKHVDGEFVYISLYVDDLLIAAKDVNLVQKVKDQLKRHFKMKDLGPAKFVIGMEIENHVDSKVLTIKQSQFIRRLVDKYNQADAAPIVNPCDKGQLMTKLDTQPSPSERERMSRRLYRSLIGSLQYLAMGTRPDIAYAVSFLSRFAEQPREVHWNAAIRIVRHLKGTVDLGITYKGNGESVTFAAWSDSDWASDANTRRSTTGLMLTMNGGPVVFKSKLQRTVALSTAEAEYTAISMCTQEVLWARSLLEELGHAQTQPTKINTDNKSAIAIAKNVGYSARAKHVDIRYHFVRAHIAAGAVDLQYVPSASQLADSLTKPIEGKTFQRLVSACGLKTAS</sequence>
<dbReference type="SUPFAM" id="SSF53098">
    <property type="entry name" value="Ribonuclease H-like"/>
    <property type="match status" value="2"/>
</dbReference>
<keyword evidence="14" id="KW-0808">Transferase</keyword>
<dbReference type="PROSITE" id="PS50158">
    <property type="entry name" value="ZF_CCHC"/>
    <property type="match status" value="1"/>
</dbReference>
<keyword evidence="3" id="KW-0645">Protease</keyword>
<evidence type="ECO:0000259" key="21">
    <source>
        <dbReference type="PROSITE" id="PS50994"/>
    </source>
</evidence>
<keyword evidence="17" id="KW-0511">Multifunctional enzyme</keyword>
<evidence type="ECO:0000256" key="1">
    <source>
        <dbReference type="ARBA" id="ARBA00002180"/>
    </source>
</evidence>
<comment type="function">
    <text evidence="1">The aspartyl protease (PR) mediates the proteolytic cleavages of the Gag and Gag-Pol polyproteins after assembly of the VLP.</text>
</comment>
<keyword evidence="14" id="KW-0239">DNA-directed DNA polymerase</keyword>
<evidence type="ECO:0000313" key="23">
    <source>
        <dbReference type="Proteomes" id="UP001209570"/>
    </source>
</evidence>
<dbReference type="CDD" id="cd09272">
    <property type="entry name" value="RNase_HI_RT_Ty1"/>
    <property type="match status" value="1"/>
</dbReference>
<feature type="region of interest" description="Disordered" evidence="19">
    <location>
        <begin position="542"/>
        <end position="589"/>
    </location>
</feature>
<dbReference type="Gene3D" id="3.30.420.10">
    <property type="entry name" value="Ribonuclease H-like superfamily/Ribonuclease H"/>
    <property type="match status" value="2"/>
</dbReference>
<dbReference type="GO" id="GO:0006508">
    <property type="term" value="P:proteolysis"/>
    <property type="evidence" value="ECO:0007669"/>
    <property type="project" value="UniProtKB-KW"/>
</dbReference>
<dbReference type="SUPFAM" id="SSF56672">
    <property type="entry name" value="DNA/RNA polymerases"/>
    <property type="match status" value="1"/>
</dbReference>
<dbReference type="InterPro" id="IPR043502">
    <property type="entry name" value="DNA/RNA_pol_sf"/>
</dbReference>
<dbReference type="GO" id="GO:0003887">
    <property type="term" value="F:DNA-directed DNA polymerase activity"/>
    <property type="evidence" value="ECO:0007669"/>
    <property type="project" value="UniProtKB-KW"/>
</dbReference>
<feature type="region of interest" description="Disordered" evidence="19">
    <location>
        <begin position="164"/>
        <end position="205"/>
    </location>
</feature>
<evidence type="ECO:0000256" key="5">
    <source>
        <dbReference type="ARBA" id="ARBA00022723"/>
    </source>
</evidence>
<keyword evidence="5" id="KW-0479">Metal-binding</keyword>
<dbReference type="EMBL" id="JAKCXM010000254">
    <property type="protein sequence ID" value="KAJ0397405.1"/>
    <property type="molecule type" value="Genomic_DNA"/>
</dbReference>
<dbReference type="GO" id="GO:0003676">
    <property type="term" value="F:nucleic acid binding"/>
    <property type="evidence" value="ECO:0007669"/>
    <property type="project" value="InterPro"/>
</dbReference>
<dbReference type="PANTHER" id="PTHR42648:SF11">
    <property type="entry name" value="TRANSPOSON TY4-P GAG-POL POLYPROTEIN"/>
    <property type="match status" value="1"/>
</dbReference>
<dbReference type="GO" id="GO:0006310">
    <property type="term" value="P:DNA recombination"/>
    <property type="evidence" value="ECO:0007669"/>
    <property type="project" value="UniProtKB-KW"/>
</dbReference>
<keyword evidence="11" id="KW-0460">Magnesium</keyword>
<dbReference type="InterPro" id="IPR001584">
    <property type="entry name" value="Integrase_cat-core"/>
</dbReference>
<evidence type="ECO:0000256" key="4">
    <source>
        <dbReference type="ARBA" id="ARBA00022722"/>
    </source>
</evidence>
<evidence type="ECO:0000256" key="10">
    <source>
        <dbReference type="ARBA" id="ARBA00022840"/>
    </source>
</evidence>
<dbReference type="InterPro" id="IPR012337">
    <property type="entry name" value="RNaseH-like_sf"/>
</dbReference>